<reference evidence="4 5" key="1">
    <citation type="submission" date="2019-07" db="EMBL/GenBank/DDBJ databases">
        <title>Flavobacterium sp. nov., isolated from glacier ice.</title>
        <authorList>
            <person name="Liu Q."/>
            <person name="Xin Y.-H."/>
        </authorList>
    </citation>
    <scope>NUCLEOTIDE SEQUENCE [LARGE SCALE GENOMIC DNA]</scope>
    <source>
        <strain evidence="4 5">ZT4R6</strain>
    </source>
</reference>
<comment type="caution">
    <text evidence="4">The sequence shown here is derived from an EMBL/GenBank/DDBJ whole genome shotgun (WGS) entry which is preliminary data.</text>
</comment>
<sequence length="343" mass="36680">MKTKLLLPALLLSIAGFAQEPIGSFYSSTIVDGAVNEDKYLLVDSETPIDQSAAGANVVWNFDGLTEYTQSYTSVIIPSAADIAEYPTTNWKVQTRTITGNGENITNYFLNVNDIGGTSLTGAEASGIVLNYSTNNAFLGDFPISYEYTNTDQVAGNFEGQGVEGTFTGTGTVTVDAYGTLTVNEGIADATPVTRLKTVQNLTLNYLGFPVGTLEQTIYSYYNTDVLATGPIFRSITTHVVVESAEVDQTVESYESYEATALNVKDITLASNKLLVVPNPVNNVLHFEGNTVVNSVSIADITGKIVLIANTANDINVGALNSGVYFISTQTETGVQFTKIVKQ</sequence>
<feature type="signal peptide" evidence="2">
    <location>
        <begin position="1"/>
        <end position="18"/>
    </location>
</feature>
<name>A0A552V7U4_9FLAO</name>
<keyword evidence="5" id="KW-1185">Reference proteome</keyword>
<proteinExistence type="predicted"/>
<dbReference type="AlphaFoldDB" id="A0A552V7U4"/>
<evidence type="ECO:0000313" key="5">
    <source>
        <dbReference type="Proteomes" id="UP000320643"/>
    </source>
</evidence>
<dbReference type="Pfam" id="PF18962">
    <property type="entry name" value="Por_Secre_tail"/>
    <property type="match status" value="1"/>
</dbReference>
<dbReference type="OrthoDB" id="1138233at2"/>
<organism evidence="4 5">
    <name type="scientific">Flavobacterium zepuense</name>
    <dbReference type="NCBI Taxonomy" id="2593302"/>
    <lineage>
        <taxon>Bacteria</taxon>
        <taxon>Pseudomonadati</taxon>
        <taxon>Bacteroidota</taxon>
        <taxon>Flavobacteriia</taxon>
        <taxon>Flavobacteriales</taxon>
        <taxon>Flavobacteriaceae</taxon>
        <taxon>Flavobacterium</taxon>
    </lineage>
</organism>
<dbReference type="RefSeq" id="WP_143372036.1">
    <property type="nucleotide sequence ID" value="NZ_VJVZ01000002.1"/>
</dbReference>
<protein>
    <submittedName>
        <fullName evidence="4">T9SS type A sorting domain-containing protein</fullName>
    </submittedName>
</protein>
<keyword evidence="1 2" id="KW-0732">Signal</keyword>
<feature type="domain" description="Secretion system C-terminal sorting" evidence="3">
    <location>
        <begin position="277"/>
        <end position="341"/>
    </location>
</feature>
<dbReference type="InterPro" id="IPR026444">
    <property type="entry name" value="Secre_tail"/>
</dbReference>
<dbReference type="EMBL" id="VJVZ01000002">
    <property type="protein sequence ID" value="TRW26535.1"/>
    <property type="molecule type" value="Genomic_DNA"/>
</dbReference>
<dbReference type="NCBIfam" id="TIGR04183">
    <property type="entry name" value="Por_Secre_tail"/>
    <property type="match status" value="1"/>
</dbReference>
<gene>
    <name evidence="4" type="ORF">FMM05_03930</name>
</gene>
<accession>A0A552V7U4</accession>
<evidence type="ECO:0000256" key="1">
    <source>
        <dbReference type="ARBA" id="ARBA00022729"/>
    </source>
</evidence>
<evidence type="ECO:0000313" key="4">
    <source>
        <dbReference type="EMBL" id="TRW26535.1"/>
    </source>
</evidence>
<feature type="chain" id="PRO_5022150024" evidence="2">
    <location>
        <begin position="19"/>
        <end position="343"/>
    </location>
</feature>
<evidence type="ECO:0000256" key="2">
    <source>
        <dbReference type="SAM" id="SignalP"/>
    </source>
</evidence>
<dbReference type="Proteomes" id="UP000320643">
    <property type="component" value="Unassembled WGS sequence"/>
</dbReference>
<evidence type="ECO:0000259" key="3">
    <source>
        <dbReference type="Pfam" id="PF18962"/>
    </source>
</evidence>